<reference evidence="2 3" key="1">
    <citation type="submission" date="2018-01" db="EMBL/GenBank/DDBJ databases">
        <title>Genome characterization of the sugarcane-associated fungus Trichoderma ghanense CCMA-1212 and their application in lignocelulose bioconversion.</title>
        <authorList>
            <person name="Steindorff A.S."/>
            <person name="Mendes T.D."/>
            <person name="Vilela E.S.D."/>
            <person name="Rodrigues D.S."/>
            <person name="Formighieri E.F."/>
            <person name="Melo I.S."/>
            <person name="Favaro L.C.L."/>
        </authorList>
    </citation>
    <scope>NUCLEOTIDE SEQUENCE [LARGE SCALE GENOMIC DNA]</scope>
    <source>
        <strain evidence="2 3">CCMA-1212</strain>
    </source>
</reference>
<evidence type="ECO:0000313" key="2">
    <source>
        <dbReference type="EMBL" id="TFB05335.1"/>
    </source>
</evidence>
<accession>A0ABY2HDD1</accession>
<evidence type="ECO:0000256" key="1">
    <source>
        <dbReference type="SAM" id="MobiDB-lite"/>
    </source>
</evidence>
<dbReference type="GeneID" id="300574609"/>
<sequence length="218" mass="23375">MALGLDPTSLESGESVAMVGAEYGRNRTSRRAAGGSIAGRLNKGTRGGRWTEASDSSSSAHVPYDASVQAACVSAVRVRRRAVEKRTAQARKQGTRTVAAKVELDSTEARAGSIARAPRTGESLRRHVPLEMRLQQLHRRRVKILAERIGLGETGLDGEANHVGEASCMSGSLPTCIDGGSATLRTVQLLAWDCTEIRMYSRPSHGVRPTAKKRELDG</sequence>
<name>A0ABY2HDD1_9HYPO</name>
<dbReference type="EMBL" id="PPTA01000003">
    <property type="protein sequence ID" value="TFB05335.1"/>
    <property type="molecule type" value="Genomic_DNA"/>
</dbReference>
<organism evidence="2 3">
    <name type="scientific">Trichoderma ghanense</name>
    <dbReference type="NCBI Taxonomy" id="65468"/>
    <lineage>
        <taxon>Eukaryota</taxon>
        <taxon>Fungi</taxon>
        <taxon>Dikarya</taxon>
        <taxon>Ascomycota</taxon>
        <taxon>Pezizomycotina</taxon>
        <taxon>Sordariomycetes</taxon>
        <taxon>Hypocreomycetidae</taxon>
        <taxon>Hypocreales</taxon>
        <taxon>Hypocreaceae</taxon>
        <taxon>Trichoderma</taxon>
    </lineage>
</organism>
<keyword evidence="3" id="KW-1185">Reference proteome</keyword>
<protein>
    <submittedName>
        <fullName evidence="2">Uncharacterized protein</fullName>
    </submittedName>
</protein>
<dbReference type="Proteomes" id="UP001642720">
    <property type="component" value="Unassembled WGS sequence"/>
</dbReference>
<feature type="region of interest" description="Disordered" evidence="1">
    <location>
        <begin position="30"/>
        <end position="62"/>
    </location>
</feature>
<dbReference type="RefSeq" id="XP_073561536.1">
    <property type="nucleotide sequence ID" value="XM_073700159.1"/>
</dbReference>
<evidence type="ECO:0000313" key="3">
    <source>
        <dbReference type="Proteomes" id="UP001642720"/>
    </source>
</evidence>
<comment type="caution">
    <text evidence="2">The sequence shown here is derived from an EMBL/GenBank/DDBJ whole genome shotgun (WGS) entry which is preliminary data.</text>
</comment>
<proteinExistence type="predicted"/>
<gene>
    <name evidence="2" type="ORF">CCMA1212_002785</name>
</gene>